<sequence length="239" mass="26158">MANKSLPLPSANVNFELKVLSGSSKSLMKSFCTPMTISRLALKSMGNASITRPMNVISPSSSTYFRLTVKCKPRASFKFITVYLISVKSGGFIARPMILAGGTSSSSIFAFNTIFSREHRSIAGVSFNLISPSKKSFDRARQKSITILTSGTVILLSAIFVARIILIVSGPTGRKTHCWSLTVEWRTMIFHCLTTNSRSCSKSIEGACTHPPLLRGNLKYWANSSVSIVADMRMIFVEP</sequence>
<name>A0A336L9W5_CULSO</name>
<keyword evidence="1" id="KW-0472">Membrane</keyword>
<dbReference type="EMBL" id="UFQS01002537">
    <property type="protein sequence ID" value="SSX14229.1"/>
    <property type="molecule type" value="Genomic_DNA"/>
</dbReference>
<dbReference type="VEuPathDB" id="VectorBase:CSON006725"/>
<keyword evidence="1" id="KW-1133">Transmembrane helix</keyword>
<protein>
    <submittedName>
        <fullName evidence="2">CSON006725 protein</fullName>
    </submittedName>
</protein>
<keyword evidence="1" id="KW-0812">Transmembrane</keyword>
<dbReference type="EMBL" id="UFQT01002537">
    <property type="protein sequence ID" value="SSX33644.1"/>
    <property type="molecule type" value="Genomic_DNA"/>
</dbReference>
<dbReference type="AlphaFoldDB" id="A0A336L9W5"/>
<organism evidence="2">
    <name type="scientific">Culicoides sonorensis</name>
    <name type="common">Biting midge</name>
    <dbReference type="NCBI Taxonomy" id="179676"/>
    <lineage>
        <taxon>Eukaryota</taxon>
        <taxon>Metazoa</taxon>
        <taxon>Ecdysozoa</taxon>
        <taxon>Arthropoda</taxon>
        <taxon>Hexapoda</taxon>
        <taxon>Insecta</taxon>
        <taxon>Pterygota</taxon>
        <taxon>Neoptera</taxon>
        <taxon>Endopterygota</taxon>
        <taxon>Diptera</taxon>
        <taxon>Nematocera</taxon>
        <taxon>Chironomoidea</taxon>
        <taxon>Ceratopogonidae</taxon>
        <taxon>Ceratopogoninae</taxon>
        <taxon>Culicoides</taxon>
        <taxon>Monoculicoides</taxon>
    </lineage>
</organism>
<proteinExistence type="predicted"/>
<reference evidence="2" key="1">
    <citation type="submission" date="2018-04" db="EMBL/GenBank/DDBJ databases">
        <authorList>
            <person name="Go L.Y."/>
            <person name="Mitchell J.A."/>
        </authorList>
    </citation>
    <scope>NUCLEOTIDE SEQUENCE</scope>
    <source>
        <tissue evidence="2">Whole organism</tissue>
    </source>
</reference>
<reference evidence="3" key="2">
    <citation type="submission" date="2018-07" db="EMBL/GenBank/DDBJ databases">
        <authorList>
            <person name="Quirk P.G."/>
            <person name="Krulwich T.A."/>
        </authorList>
    </citation>
    <scope>NUCLEOTIDE SEQUENCE</scope>
</reference>
<evidence type="ECO:0000313" key="2">
    <source>
        <dbReference type="EMBL" id="SSX14229.1"/>
    </source>
</evidence>
<evidence type="ECO:0000256" key="1">
    <source>
        <dbReference type="SAM" id="Phobius"/>
    </source>
</evidence>
<gene>
    <name evidence="2" type="primary">CSON006725</name>
</gene>
<feature type="transmembrane region" description="Helical" evidence="1">
    <location>
        <begin position="145"/>
        <end position="168"/>
    </location>
</feature>
<accession>A0A336L9W5</accession>
<evidence type="ECO:0000313" key="3">
    <source>
        <dbReference type="EMBL" id="SSX33644.1"/>
    </source>
</evidence>